<keyword evidence="1" id="KW-0812">Transmembrane</keyword>
<dbReference type="AlphaFoldDB" id="A0A3S2WRL3"/>
<evidence type="ECO:0000256" key="1">
    <source>
        <dbReference type="SAM" id="Phobius"/>
    </source>
</evidence>
<dbReference type="SUPFAM" id="SSF54523">
    <property type="entry name" value="Pili subunits"/>
    <property type="match status" value="1"/>
</dbReference>
<organism evidence="2 3">
    <name type="scientific">Inhella crocodyli</name>
    <dbReference type="NCBI Taxonomy" id="2499851"/>
    <lineage>
        <taxon>Bacteria</taxon>
        <taxon>Pseudomonadati</taxon>
        <taxon>Pseudomonadota</taxon>
        <taxon>Betaproteobacteria</taxon>
        <taxon>Burkholderiales</taxon>
        <taxon>Sphaerotilaceae</taxon>
        <taxon>Inhella</taxon>
    </lineage>
</organism>
<dbReference type="InterPro" id="IPR012902">
    <property type="entry name" value="N_methyl_site"/>
</dbReference>
<reference evidence="2 3" key="1">
    <citation type="submission" date="2019-01" db="EMBL/GenBank/DDBJ databases">
        <authorList>
            <person name="Chen W.-M."/>
        </authorList>
    </citation>
    <scope>NUCLEOTIDE SEQUENCE [LARGE SCALE GENOMIC DNA]</scope>
    <source>
        <strain evidence="2 3">CCP-18</strain>
    </source>
</reference>
<evidence type="ECO:0000313" key="2">
    <source>
        <dbReference type="EMBL" id="RVT86220.1"/>
    </source>
</evidence>
<dbReference type="Pfam" id="PF07963">
    <property type="entry name" value="N_methyl"/>
    <property type="match status" value="1"/>
</dbReference>
<dbReference type="NCBIfam" id="TIGR02532">
    <property type="entry name" value="IV_pilin_GFxxxE"/>
    <property type="match status" value="1"/>
</dbReference>
<keyword evidence="1" id="KW-1133">Transmembrane helix</keyword>
<protein>
    <submittedName>
        <fullName evidence="2">Prepilin-type N-terminal cleavage/methylation domain-containing protein</fullName>
    </submittedName>
</protein>
<feature type="transmembrane region" description="Helical" evidence="1">
    <location>
        <begin position="12"/>
        <end position="32"/>
    </location>
</feature>
<sequence>MSPRLQRGFSLVELVLVIVITGVLAGVITVFVRPALDSYLAQRSRAELQTAAQAALQVMARDVRLALPNSVRTPGDQCFELLPTIGGGRYRMAGEPTQSPDLSAVLDTSTVTTAFDVLGDLNGSAAVGDWVVVGNQNSNEAYQATVNRSAITAIGASPAAVYGTQRISIGARQFPTGYSGGRFFVVPNSQQAVFYRCSGTGVVDGEGTGTLTRLSAYGFNAAYPSSCPTGAGQTVATRVAACSFVYDQRSLSEFGVMALRLELVRNGERVVLQQSAMTSNVP</sequence>
<gene>
    <name evidence="2" type="ORF">EOD73_09305</name>
</gene>
<comment type="caution">
    <text evidence="2">The sequence shown here is derived from an EMBL/GenBank/DDBJ whole genome shotgun (WGS) entry which is preliminary data.</text>
</comment>
<dbReference type="EMBL" id="SACM01000002">
    <property type="protein sequence ID" value="RVT86220.1"/>
    <property type="molecule type" value="Genomic_DNA"/>
</dbReference>
<dbReference type="OrthoDB" id="9788802at2"/>
<dbReference type="InterPro" id="IPR045584">
    <property type="entry name" value="Pilin-like"/>
</dbReference>
<name>A0A3S2WRL3_9BURK</name>
<evidence type="ECO:0000313" key="3">
    <source>
        <dbReference type="Proteomes" id="UP000288587"/>
    </source>
</evidence>
<proteinExistence type="predicted"/>
<dbReference type="Proteomes" id="UP000288587">
    <property type="component" value="Unassembled WGS sequence"/>
</dbReference>
<accession>A0A3S2WRL3</accession>
<keyword evidence="3" id="KW-1185">Reference proteome</keyword>
<dbReference type="PROSITE" id="PS00409">
    <property type="entry name" value="PROKAR_NTER_METHYL"/>
    <property type="match status" value="1"/>
</dbReference>
<keyword evidence="1" id="KW-0472">Membrane</keyword>
<dbReference type="RefSeq" id="WP_127682715.1">
    <property type="nucleotide sequence ID" value="NZ_SACM01000002.1"/>
</dbReference>
<dbReference type="Gene3D" id="3.30.700.10">
    <property type="entry name" value="Glycoprotein, Type 4 Pilin"/>
    <property type="match status" value="1"/>
</dbReference>